<evidence type="ECO:0000256" key="14">
    <source>
        <dbReference type="ARBA" id="ARBA00023157"/>
    </source>
</evidence>
<keyword evidence="12" id="KW-0406">Ion transport</keyword>
<dbReference type="Pfam" id="PF07686">
    <property type="entry name" value="V-set"/>
    <property type="match status" value="1"/>
</dbReference>
<evidence type="ECO:0000256" key="17">
    <source>
        <dbReference type="ARBA" id="ARBA00023303"/>
    </source>
</evidence>
<keyword evidence="16" id="KW-0739">Sodium transport</keyword>
<evidence type="ECO:0000256" key="1">
    <source>
        <dbReference type="ARBA" id="ARBA00004251"/>
    </source>
</evidence>
<keyword evidence="9" id="KW-0851">Voltage-gated channel</keyword>
<evidence type="ECO:0000256" key="4">
    <source>
        <dbReference type="ARBA" id="ARBA00022448"/>
    </source>
</evidence>
<keyword evidence="13 21" id="KW-0472">Membrane</keyword>
<evidence type="ECO:0000259" key="22">
    <source>
        <dbReference type="PROSITE" id="PS50835"/>
    </source>
</evidence>
<keyword evidence="14" id="KW-1015">Disulfide bond</keyword>
<evidence type="ECO:0000256" key="11">
    <source>
        <dbReference type="ARBA" id="ARBA00023053"/>
    </source>
</evidence>
<evidence type="ECO:0000256" key="9">
    <source>
        <dbReference type="ARBA" id="ARBA00022882"/>
    </source>
</evidence>
<name>A0A5C6PMH9_9TELE</name>
<dbReference type="InterPro" id="IPR013106">
    <property type="entry name" value="Ig_V-set"/>
</dbReference>
<keyword evidence="4" id="KW-0813">Transport</keyword>
<dbReference type="PANTHER" id="PTHR10546:SF4">
    <property type="entry name" value="SODIUM CHANNEL SUBUNIT BETA-3"/>
    <property type="match status" value="1"/>
</dbReference>
<dbReference type="Pfam" id="PF02060">
    <property type="entry name" value="ISK_Channel"/>
    <property type="match status" value="1"/>
</dbReference>
<evidence type="ECO:0000256" key="16">
    <source>
        <dbReference type="ARBA" id="ARBA00023201"/>
    </source>
</evidence>
<comment type="caution">
    <text evidence="23">The sequence shown here is derived from an EMBL/GenBank/DDBJ whole genome shotgun (WGS) entry which is preliminary data.</text>
</comment>
<feature type="domain" description="Ig-like" evidence="22">
    <location>
        <begin position="29"/>
        <end position="131"/>
    </location>
</feature>
<dbReference type="GO" id="GO:0005272">
    <property type="term" value="F:sodium channel activity"/>
    <property type="evidence" value="ECO:0007669"/>
    <property type="project" value="UniProtKB-KW"/>
</dbReference>
<dbReference type="PANTHER" id="PTHR10546">
    <property type="entry name" value="SODIUM CHANNEL SUBUNIT BETA-1 AND 3"/>
    <property type="match status" value="1"/>
</dbReference>
<evidence type="ECO:0000256" key="10">
    <source>
        <dbReference type="ARBA" id="ARBA00022989"/>
    </source>
</evidence>
<evidence type="ECO:0000256" key="2">
    <source>
        <dbReference type="ARBA" id="ARBA00005688"/>
    </source>
</evidence>
<reference evidence="23 24" key="1">
    <citation type="submission" date="2019-04" db="EMBL/GenBank/DDBJ databases">
        <title>Chromosome genome assembly for Takifugu flavidus.</title>
        <authorList>
            <person name="Xiao S."/>
        </authorList>
    </citation>
    <scope>NUCLEOTIDE SEQUENCE [LARGE SCALE GENOMIC DNA]</scope>
    <source>
        <strain evidence="23">HTHZ2018</strain>
        <tissue evidence="23">Muscle</tissue>
    </source>
</reference>
<organism evidence="23 24">
    <name type="scientific">Takifugu flavidus</name>
    <name type="common">sansaifugu</name>
    <dbReference type="NCBI Taxonomy" id="433684"/>
    <lineage>
        <taxon>Eukaryota</taxon>
        <taxon>Metazoa</taxon>
        <taxon>Chordata</taxon>
        <taxon>Craniata</taxon>
        <taxon>Vertebrata</taxon>
        <taxon>Euteleostomi</taxon>
        <taxon>Actinopterygii</taxon>
        <taxon>Neopterygii</taxon>
        <taxon>Teleostei</taxon>
        <taxon>Neoteleostei</taxon>
        <taxon>Acanthomorphata</taxon>
        <taxon>Eupercaria</taxon>
        <taxon>Tetraodontiformes</taxon>
        <taxon>Tetradontoidea</taxon>
        <taxon>Tetraodontidae</taxon>
        <taxon>Takifugu</taxon>
    </lineage>
</organism>
<keyword evidence="18" id="KW-0393">Immunoglobulin domain</keyword>
<comment type="similarity">
    <text evidence="3">Belongs to the sodium channel auxiliary subunit SCN3B (TC 8.A.17) family.</text>
</comment>
<evidence type="ECO:0000256" key="13">
    <source>
        <dbReference type="ARBA" id="ARBA00023136"/>
    </source>
</evidence>
<comment type="subcellular location">
    <subcellularLocation>
        <location evidence="1">Cell membrane</location>
        <topology evidence="1">Single-pass type I membrane protein</topology>
    </subcellularLocation>
</comment>
<keyword evidence="7 21" id="KW-0812">Transmembrane</keyword>
<comment type="subunit">
    <text evidence="20">A voltage-gated sodium (Nav) channel consists of an ion-conducting pore-forming alpha subunit functional on its own that is regulated by one or more beta subunits. Forms homodimers and homotrimers. SCN3B is non-covalently associated with alpha subunits and induces the formation of alpha subunit oligomers, including trimers. Interacts with SCN5A/Nav1.5; regulatory subunit of SCN5A/Nav1.5. Interacts with SCN7A/Nav2.1; probable regulatory subunit of SCN7A/Nav2.1. Interacts with SCN10A; regulatory subunit of SCN10A/Nav1.8. Interacts with NFASC; probably involved in targeting the sodium channels to the nodes of Ranvier.</text>
</comment>
<dbReference type="InterPro" id="IPR013783">
    <property type="entry name" value="Ig-like_fold"/>
</dbReference>
<sequence>MHVQGKKDSVSQCQGGCAEVDSLTEAVVGEGFRLGCISCKRREEVSAQATVDWHFRPLGEEDFMHIFHYDHPSAEILHKNFSNRLEWHGTPDRDVQTASIYIHNITYNDIGTYRCTIQRTLHLPRDDEHVTVEKQVELNVVAEAHPELTTVVSEIMMYVLIVTLQLWLVAILVHCYKKTSKEYEDQEAHKALKLQADFMNIQQRSAMPQINSTDVQPLLLSFLQHFLNSTSFLSPLAPQNTTNLATQGAHTQSEGVIYIILVVGMFSFFTFGIMLRFIRSKKLEGSNDLYHQYIAHDWAKVTTPSMGVAQALYQGTPGNGARRKEPVIIYNPTLATSLD</sequence>
<keyword evidence="15" id="KW-0325">Glycoprotein</keyword>
<accession>A0A5C6PMH9</accession>
<feature type="transmembrane region" description="Helical" evidence="21">
    <location>
        <begin position="155"/>
        <end position="176"/>
    </location>
</feature>
<evidence type="ECO:0000256" key="7">
    <source>
        <dbReference type="ARBA" id="ARBA00022692"/>
    </source>
</evidence>
<evidence type="ECO:0000256" key="20">
    <source>
        <dbReference type="ARBA" id="ARBA00049669"/>
    </source>
</evidence>
<keyword evidence="24" id="KW-1185">Reference proteome</keyword>
<dbReference type="InterPro" id="IPR036179">
    <property type="entry name" value="Ig-like_dom_sf"/>
</dbReference>
<evidence type="ECO:0000256" key="5">
    <source>
        <dbReference type="ARBA" id="ARBA00022461"/>
    </source>
</evidence>
<keyword evidence="8" id="KW-0732">Signal</keyword>
<evidence type="ECO:0000256" key="12">
    <source>
        <dbReference type="ARBA" id="ARBA00023065"/>
    </source>
</evidence>
<dbReference type="InterPro" id="IPR027098">
    <property type="entry name" value="Na_channel_b1/b3"/>
</dbReference>
<dbReference type="InterPro" id="IPR007110">
    <property type="entry name" value="Ig-like_dom"/>
</dbReference>
<dbReference type="AlphaFoldDB" id="A0A5C6PMH9"/>
<keyword evidence="11" id="KW-0915">Sodium</keyword>
<dbReference type="PROSITE" id="PS50835">
    <property type="entry name" value="IG_LIKE"/>
    <property type="match status" value="1"/>
</dbReference>
<gene>
    <name evidence="23" type="ORF">D4764_10G0011690</name>
</gene>
<proteinExistence type="inferred from homology"/>
<dbReference type="SUPFAM" id="SSF48726">
    <property type="entry name" value="Immunoglobulin"/>
    <property type="match status" value="1"/>
</dbReference>
<keyword evidence="5" id="KW-0894">Sodium channel</keyword>
<dbReference type="PRINTS" id="PR00168">
    <property type="entry name" value="KCNECHANNEL"/>
</dbReference>
<evidence type="ECO:0000313" key="23">
    <source>
        <dbReference type="EMBL" id="TWW80139.1"/>
    </source>
</evidence>
<dbReference type="GO" id="GO:0001518">
    <property type="term" value="C:voltage-gated sodium channel complex"/>
    <property type="evidence" value="ECO:0007669"/>
    <property type="project" value="InterPro"/>
</dbReference>
<dbReference type="Proteomes" id="UP000324091">
    <property type="component" value="Chromosome 10"/>
</dbReference>
<keyword evidence="6" id="KW-1003">Cell membrane</keyword>
<comment type="similarity">
    <text evidence="2">Belongs to the potassium channel KCNE family.</text>
</comment>
<evidence type="ECO:0000256" key="18">
    <source>
        <dbReference type="ARBA" id="ARBA00023319"/>
    </source>
</evidence>
<protein>
    <recommendedName>
        <fullName evidence="19">Sodium channel regulatory subunit beta-3</fullName>
    </recommendedName>
</protein>
<dbReference type="GO" id="GO:0086091">
    <property type="term" value="P:regulation of heart rate by cardiac conduction"/>
    <property type="evidence" value="ECO:0007669"/>
    <property type="project" value="TreeGrafter"/>
</dbReference>
<keyword evidence="17 23" id="KW-0407">Ion channel</keyword>
<dbReference type="GO" id="GO:0044325">
    <property type="term" value="F:transmembrane transporter binding"/>
    <property type="evidence" value="ECO:0007669"/>
    <property type="project" value="TreeGrafter"/>
</dbReference>
<evidence type="ECO:0000256" key="19">
    <source>
        <dbReference type="ARBA" id="ARBA00044530"/>
    </source>
</evidence>
<dbReference type="EMBL" id="RHFK02000002">
    <property type="protein sequence ID" value="TWW80139.1"/>
    <property type="molecule type" value="Genomic_DNA"/>
</dbReference>
<evidence type="ECO:0000313" key="24">
    <source>
        <dbReference type="Proteomes" id="UP000324091"/>
    </source>
</evidence>
<dbReference type="GO" id="GO:0005249">
    <property type="term" value="F:voltage-gated potassium channel activity"/>
    <property type="evidence" value="ECO:0007669"/>
    <property type="project" value="InterPro"/>
</dbReference>
<evidence type="ECO:0000256" key="6">
    <source>
        <dbReference type="ARBA" id="ARBA00022475"/>
    </source>
</evidence>
<evidence type="ECO:0000256" key="21">
    <source>
        <dbReference type="SAM" id="Phobius"/>
    </source>
</evidence>
<dbReference type="GO" id="GO:0019871">
    <property type="term" value="F:sodium channel inhibitor activity"/>
    <property type="evidence" value="ECO:0007669"/>
    <property type="project" value="TreeGrafter"/>
</dbReference>
<keyword evidence="10 21" id="KW-1133">Transmembrane helix</keyword>
<evidence type="ECO:0000256" key="8">
    <source>
        <dbReference type="ARBA" id="ARBA00022729"/>
    </source>
</evidence>
<dbReference type="GO" id="GO:0086002">
    <property type="term" value="P:cardiac muscle cell action potential involved in contraction"/>
    <property type="evidence" value="ECO:0007669"/>
    <property type="project" value="TreeGrafter"/>
</dbReference>
<evidence type="ECO:0000256" key="3">
    <source>
        <dbReference type="ARBA" id="ARBA00010404"/>
    </source>
</evidence>
<evidence type="ECO:0000256" key="15">
    <source>
        <dbReference type="ARBA" id="ARBA00023180"/>
    </source>
</evidence>
<dbReference type="Gene3D" id="2.60.40.10">
    <property type="entry name" value="Immunoglobulins"/>
    <property type="match status" value="1"/>
</dbReference>
<dbReference type="InterPro" id="IPR000369">
    <property type="entry name" value="K_chnl_KCNE"/>
</dbReference>
<dbReference type="FunFam" id="2.60.40.10:FF:000375">
    <property type="entry name" value="Sodium channel beta 1 subunit"/>
    <property type="match status" value="1"/>
</dbReference>
<feature type="transmembrane region" description="Helical" evidence="21">
    <location>
        <begin position="256"/>
        <end position="278"/>
    </location>
</feature>